<dbReference type="EMBL" id="BLAE01000033">
    <property type="protein sequence ID" value="GES11830.1"/>
    <property type="molecule type" value="Genomic_DNA"/>
</dbReference>
<protein>
    <submittedName>
        <fullName evidence="3">Amidohydrolase</fullName>
    </submittedName>
</protein>
<dbReference type="PANTHER" id="PTHR21240">
    <property type="entry name" value="2-AMINO-3-CARBOXYLMUCONATE-6-SEMIALDEHYDE DECARBOXYLASE"/>
    <property type="match status" value="1"/>
</dbReference>
<evidence type="ECO:0000313" key="4">
    <source>
        <dbReference type="Proteomes" id="UP000331127"/>
    </source>
</evidence>
<keyword evidence="1" id="KW-0456">Lyase</keyword>
<accession>A0A5M3WT67</accession>
<dbReference type="Gene3D" id="3.20.20.140">
    <property type="entry name" value="Metal-dependent hydrolases"/>
    <property type="match status" value="1"/>
</dbReference>
<name>A0A5M3WT67_9ACTN</name>
<feature type="domain" description="Amidohydrolase-related" evidence="2">
    <location>
        <begin position="81"/>
        <end position="281"/>
    </location>
</feature>
<dbReference type="InterPro" id="IPR032465">
    <property type="entry name" value="ACMSD"/>
</dbReference>
<keyword evidence="3" id="KW-0378">Hydrolase</keyword>
<dbReference type="GO" id="GO:0016787">
    <property type="term" value="F:hydrolase activity"/>
    <property type="evidence" value="ECO:0007669"/>
    <property type="project" value="UniProtKB-KW"/>
</dbReference>
<comment type="caution">
    <text evidence="3">The sequence shown here is derived from an EMBL/GenBank/DDBJ whole genome shotgun (WGS) entry which is preliminary data.</text>
</comment>
<evidence type="ECO:0000259" key="2">
    <source>
        <dbReference type="Pfam" id="PF04909"/>
    </source>
</evidence>
<dbReference type="InterPro" id="IPR032466">
    <property type="entry name" value="Metal_Hydrolase"/>
</dbReference>
<dbReference type="Proteomes" id="UP000331127">
    <property type="component" value="Unassembled WGS sequence"/>
</dbReference>
<sequence length="284" mass="31512">MSDMRIIDARSRPPIAAFLPDRTYVNLERTLRNVRARGWRPTPSMERPDLDGYLTECDKAGIVRAGIPARAPNRWWGGQGNEPVLAACAERPEFFFPYAAVDPFADAAAESVARLHERGTRAIVIEPGIADEPAYVDDPRINPVYEACQALGLPALLMGGGETGPDLSFSDPLRFEQVAIRFPELPLVNVHGGWPLAQAALGVAFRRPNVWLLPDVYFPGLPGEHDYVLAMRTYLADRFLFATGYPFCPVQATVDRYLSFGLPDEVVENVLYRNAARLFGLDPQ</sequence>
<dbReference type="SUPFAM" id="SSF51556">
    <property type="entry name" value="Metallo-dependent hydrolases"/>
    <property type="match status" value="1"/>
</dbReference>
<organism evidence="3 4">
    <name type="scientific">Acrocarpospora macrocephala</name>
    <dbReference type="NCBI Taxonomy" id="150177"/>
    <lineage>
        <taxon>Bacteria</taxon>
        <taxon>Bacillati</taxon>
        <taxon>Actinomycetota</taxon>
        <taxon>Actinomycetes</taxon>
        <taxon>Streptosporangiales</taxon>
        <taxon>Streptosporangiaceae</taxon>
        <taxon>Acrocarpospora</taxon>
    </lineage>
</organism>
<dbReference type="GO" id="GO:0016831">
    <property type="term" value="F:carboxy-lyase activity"/>
    <property type="evidence" value="ECO:0007669"/>
    <property type="project" value="InterPro"/>
</dbReference>
<proteinExistence type="predicted"/>
<reference evidence="3 4" key="1">
    <citation type="submission" date="2019-10" db="EMBL/GenBank/DDBJ databases">
        <title>Whole genome shotgun sequence of Acrocarpospora macrocephala NBRC 16266.</title>
        <authorList>
            <person name="Ichikawa N."/>
            <person name="Kimura A."/>
            <person name="Kitahashi Y."/>
            <person name="Komaki H."/>
            <person name="Oguchi A."/>
        </authorList>
    </citation>
    <scope>NUCLEOTIDE SEQUENCE [LARGE SCALE GENOMIC DNA]</scope>
    <source>
        <strain evidence="3 4">NBRC 16266</strain>
    </source>
</reference>
<evidence type="ECO:0000313" key="3">
    <source>
        <dbReference type="EMBL" id="GES11830.1"/>
    </source>
</evidence>
<keyword evidence="4" id="KW-1185">Reference proteome</keyword>
<dbReference type="OrthoDB" id="1407586at2"/>
<dbReference type="Pfam" id="PF04909">
    <property type="entry name" value="Amidohydro_2"/>
    <property type="match status" value="1"/>
</dbReference>
<dbReference type="AlphaFoldDB" id="A0A5M3WT67"/>
<evidence type="ECO:0000256" key="1">
    <source>
        <dbReference type="ARBA" id="ARBA00023239"/>
    </source>
</evidence>
<dbReference type="InterPro" id="IPR006680">
    <property type="entry name" value="Amidohydro-rel"/>
</dbReference>
<gene>
    <name evidence="3" type="ORF">Amac_054270</name>
</gene>